<feature type="signal peptide" evidence="1">
    <location>
        <begin position="1"/>
        <end position="20"/>
    </location>
</feature>
<dbReference type="EMBL" id="CP050313">
    <property type="protein sequence ID" value="QIR14968.1"/>
    <property type="molecule type" value="Genomic_DNA"/>
</dbReference>
<dbReference type="Proteomes" id="UP000502608">
    <property type="component" value="Chromosome"/>
</dbReference>
<sequence>MKHVLTAVIVFFATLSSAQAQKLKLGFGFDQGFGVTGQVDNINFFVGNDGASGDYLFKQGQFDTQEVPMSWYIGGGAFFGWDHGYGIRMPFGLNFKLGKGWDAYAQVAPELDFDDKTDLGLNGGIGFRYAF</sequence>
<name>A0A6G9QKQ0_9GAMM</name>
<dbReference type="AlphaFoldDB" id="A0A6G9QKQ0"/>
<dbReference type="KEGG" id="saes:HBH39_11130"/>
<dbReference type="RefSeq" id="WP_167678265.1">
    <property type="nucleotide sequence ID" value="NZ_CP050313.1"/>
</dbReference>
<protein>
    <recommendedName>
        <fullName evidence="4">Outer membrane insertion C-signal</fullName>
    </recommendedName>
</protein>
<evidence type="ECO:0000256" key="1">
    <source>
        <dbReference type="SAM" id="SignalP"/>
    </source>
</evidence>
<organism evidence="2 3">
    <name type="scientific">Shewanella aestuarii</name>
    <dbReference type="NCBI Taxonomy" id="1028752"/>
    <lineage>
        <taxon>Bacteria</taxon>
        <taxon>Pseudomonadati</taxon>
        <taxon>Pseudomonadota</taxon>
        <taxon>Gammaproteobacteria</taxon>
        <taxon>Alteromonadales</taxon>
        <taxon>Shewanellaceae</taxon>
        <taxon>Shewanella</taxon>
    </lineage>
</organism>
<keyword evidence="1" id="KW-0732">Signal</keyword>
<accession>A0A6G9QKQ0</accession>
<feature type="chain" id="PRO_5026160757" description="Outer membrane insertion C-signal" evidence="1">
    <location>
        <begin position="21"/>
        <end position="131"/>
    </location>
</feature>
<reference evidence="2 3" key="1">
    <citation type="submission" date="2020-03" db="EMBL/GenBank/DDBJ databases">
        <title>Complete genome sequence of Shewanella sp.</title>
        <authorList>
            <person name="Kim Y.-S."/>
            <person name="Kim S.-J."/>
            <person name="Jung H.-K."/>
            <person name="Kim K.-H."/>
        </authorList>
    </citation>
    <scope>NUCLEOTIDE SEQUENCE [LARGE SCALE GENOMIC DNA]</scope>
    <source>
        <strain evidence="2 3">PN3F2</strain>
    </source>
</reference>
<keyword evidence="3" id="KW-1185">Reference proteome</keyword>
<proteinExistence type="predicted"/>
<gene>
    <name evidence="2" type="ORF">HBH39_11130</name>
</gene>
<evidence type="ECO:0008006" key="4">
    <source>
        <dbReference type="Google" id="ProtNLM"/>
    </source>
</evidence>
<evidence type="ECO:0000313" key="2">
    <source>
        <dbReference type="EMBL" id="QIR14968.1"/>
    </source>
</evidence>
<evidence type="ECO:0000313" key="3">
    <source>
        <dbReference type="Proteomes" id="UP000502608"/>
    </source>
</evidence>